<dbReference type="Proteomes" id="UP001189429">
    <property type="component" value="Unassembled WGS sequence"/>
</dbReference>
<evidence type="ECO:0000313" key="2">
    <source>
        <dbReference type="EMBL" id="CAK0839855.1"/>
    </source>
</evidence>
<feature type="region of interest" description="Disordered" evidence="1">
    <location>
        <begin position="259"/>
        <end position="309"/>
    </location>
</feature>
<accession>A0ABN9T4B3</accession>
<gene>
    <name evidence="2" type="ORF">PCOR1329_LOCUS35441</name>
</gene>
<sequence>AAKAAPPRSEQPGRDARRQPAGRRRPLRLRRRGRGRALAPRPLLAAAPARPRRRRARGRRAGGRARGPRAGSGGGCAAERRAPPADARRPGGGPGEAAGPGGGPENAALAAQGGEARSEASELAAARQRLEREAQRARRQVEETSPTSARSSWRACVPQRRARGAGARGCRRRRARTGPGTHQGRGGPAHGRECAGAVPPEGAVRRGRRAAAAMREVSRLEASGAATRAEAARAAEEAAQGQQRAALLEASLGEVLERQRATASREREATQRLASVRSERDELLAAEEATRSELVDSERHAEETERKAHGVARELVETTEAISRLRAEATAQPLLQQELEEALREEGALEHRLEARWREARQGPEAAASPRLRGASAASAAEQELRRLRSSQERAENEALREAWEAASRERRETEAKLAALQADWLPLREVLVRLTTGAHRWRGGLFAVGEAGKRTDGALRSGAATARGVGLELRRGPAGGGPGSLRFPRGDVRREHARLGGEK</sequence>
<feature type="non-terminal residue" evidence="2">
    <location>
        <position position="1"/>
    </location>
</feature>
<feature type="region of interest" description="Disordered" evidence="1">
    <location>
        <begin position="1"/>
        <end position="240"/>
    </location>
</feature>
<feature type="compositionally biased region" description="Basic and acidic residues" evidence="1">
    <location>
        <begin position="128"/>
        <end position="142"/>
    </location>
</feature>
<feature type="compositionally biased region" description="Low complexity" evidence="1">
    <location>
        <begin position="210"/>
        <end position="229"/>
    </location>
</feature>
<keyword evidence="3" id="KW-1185">Reference proteome</keyword>
<feature type="compositionally biased region" description="Low complexity" evidence="1">
    <location>
        <begin position="36"/>
        <end position="49"/>
    </location>
</feature>
<name>A0ABN9T4B3_9DINO</name>
<dbReference type="EMBL" id="CAUYUJ010014330">
    <property type="protein sequence ID" value="CAK0839855.1"/>
    <property type="molecule type" value="Genomic_DNA"/>
</dbReference>
<feature type="compositionally biased region" description="Basic residues" evidence="1">
    <location>
        <begin position="20"/>
        <end position="35"/>
    </location>
</feature>
<organism evidence="2 3">
    <name type="scientific">Prorocentrum cordatum</name>
    <dbReference type="NCBI Taxonomy" id="2364126"/>
    <lineage>
        <taxon>Eukaryota</taxon>
        <taxon>Sar</taxon>
        <taxon>Alveolata</taxon>
        <taxon>Dinophyceae</taxon>
        <taxon>Prorocentrales</taxon>
        <taxon>Prorocentraceae</taxon>
        <taxon>Prorocentrum</taxon>
    </lineage>
</organism>
<feature type="non-terminal residue" evidence="2">
    <location>
        <position position="504"/>
    </location>
</feature>
<proteinExistence type="predicted"/>
<feature type="compositionally biased region" description="Basic and acidic residues" evidence="1">
    <location>
        <begin position="78"/>
        <end position="89"/>
    </location>
</feature>
<feature type="compositionally biased region" description="Basic and acidic residues" evidence="1">
    <location>
        <begin position="489"/>
        <end position="504"/>
    </location>
</feature>
<protein>
    <submittedName>
        <fullName evidence="2">Uncharacterized protein</fullName>
    </submittedName>
</protein>
<feature type="compositionally biased region" description="Gly residues" evidence="1">
    <location>
        <begin position="90"/>
        <end position="104"/>
    </location>
</feature>
<feature type="region of interest" description="Disordered" evidence="1">
    <location>
        <begin position="361"/>
        <end position="393"/>
    </location>
</feature>
<evidence type="ECO:0000313" key="3">
    <source>
        <dbReference type="Proteomes" id="UP001189429"/>
    </source>
</evidence>
<feature type="compositionally biased region" description="Basic and acidic residues" evidence="1">
    <location>
        <begin position="259"/>
        <end position="270"/>
    </location>
</feature>
<feature type="compositionally biased region" description="Basic residues" evidence="1">
    <location>
        <begin position="50"/>
        <end position="67"/>
    </location>
</feature>
<comment type="caution">
    <text evidence="2">The sequence shown here is derived from an EMBL/GenBank/DDBJ whole genome shotgun (WGS) entry which is preliminary data.</text>
</comment>
<feature type="compositionally biased region" description="Basic and acidic residues" evidence="1">
    <location>
        <begin position="383"/>
        <end position="393"/>
    </location>
</feature>
<feature type="compositionally biased region" description="Basic and acidic residues" evidence="1">
    <location>
        <begin position="277"/>
        <end position="309"/>
    </location>
</feature>
<feature type="region of interest" description="Disordered" evidence="1">
    <location>
        <begin position="473"/>
        <end position="504"/>
    </location>
</feature>
<reference evidence="2" key="1">
    <citation type="submission" date="2023-10" db="EMBL/GenBank/DDBJ databases">
        <authorList>
            <person name="Chen Y."/>
            <person name="Shah S."/>
            <person name="Dougan E. K."/>
            <person name="Thang M."/>
            <person name="Chan C."/>
        </authorList>
    </citation>
    <scope>NUCLEOTIDE SEQUENCE [LARGE SCALE GENOMIC DNA]</scope>
</reference>
<evidence type="ECO:0000256" key="1">
    <source>
        <dbReference type="SAM" id="MobiDB-lite"/>
    </source>
</evidence>